<dbReference type="EMBL" id="OZ037952">
    <property type="protein sequence ID" value="CAL1716101.1"/>
    <property type="molecule type" value="Genomic_DNA"/>
</dbReference>
<organism evidence="2 3">
    <name type="scientific">Somion occarium</name>
    <dbReference type="NCBI Taxonomy" id="3059160"/>
    <lineage>
        <taxon>Eukaryota</taxon>
        <taxon>Fungi</taxon>
        <taxon>Dikarya</taxon>
        <taxon>Basidiomycota</taxon>
        <taxon>Agaricomycotina</taxon>
        <taxon>Agaricomycetes</taxon>
        <taxon>Polyporales</taxon>
        <taxon>Cerrenaceae</taxon>
        <taxon>Somion</taxon>
    </lineage>
</organism>
<keyword evidence="1" id="KW-0812">Transmembrane</keyword>
<evidence type="ECO:0000313" key="2">
    <source>
        <dbReference type="EMBL" id="CAL1716101.1"/>
    </source>
</evidence>
<protein>
    <submittedName>
        <fullName evidence="2">Uncharacterized protein</fullName>
    </submittedName>
</protein>
<feature type="transmembrane region" description="Helical" evidence="1">
    <location>
        <begin position="147"/>
        <end position="169"/>
    </location>
</feature>
<name>A0ABP1E7Q8_9APHY</name>
<keyword evidence="3" id="KW-1185">Reference proteome</keyword>
<gene>
    <name evidence="2" type="ORF">GFSPODELE1_LOCUS10588</name>
</gene>
<keyword evidence="1" id="KW-1133">Transmembrane helix</keyword>
<dbReference type="Proteomes" id="UP001497453">
    <property type="component" value="Chromosome 9"/>
</dbReference>
<keyword evidence="1" id="KW-0472">Membrane</keyword>
<feature type="transmembrane region" description="Helical" evidence="1">
    <location>
        <begin position="229"/>
        <end position="250"/>
    </location>
</feature>
<feature type="transmembrane region" description="Helical" evidence="1">
    <location>
        <begin position="189"/>
        <end position="208"/>
    </location>
</feature>
<evidence type="ECO:0000256" key="1">
    <source>
        <dbReference type="SAM" id="Phobius"/>
    </source>
</evidence>
<feature type="transmembrane region" description="Helical" evidence="1">
    <location>
        <begin position="61"/>
        <end position="82"/>
    </location>
</feature>
<reference evidence="3" key="1">
    <citation type="submission" date="2024-04" db="EMBL/GenBank/DDBJ databases">
        <authorList>
            <person name="Shaw F."/>
            <person name="Minotto A."/>
        </authorList>
    </citation>
    <scope>NUCLEOTIDE SEQUENCE [LARGE SCALE GENOMIC DNA]</scope>
</reference>
<evidence type="ECO:0000313" key="3">
    <source>
        <dbReference type="Proteomes" id="UP001497453"/>
    </source>
</evidence>
<sequence length="328" mass="36215">MVNVSPDSYGAMLEPDNVFHEKTWLAAGYLAGLGFGLQFALYCFCLRAFRNRRKLSLNDCLLIGCMTVLCFVNGCFTAANAYGLQLTFIDARNYPGGSWALMHSKERIPSAIMSDLSYHLTHFLADGVLLIRCRIVWVACVGSKATYYMLFPSLLLITSFALAIMYMMMCSSPLGIFNEMKSNLATSSFVVSLSLNITLTVMIAYRIWSTLKSCQSQSSMKYYGSVPTILVESAGLCAFSSTLLLIAYGMDHPIKRLWLALNPSMQTVSIYLIVRRIAQGKAWTIETLASAATPFDGPFSLTYQSGQADNEIELLSTVVSFSSSVTHM</sequence>
<proteinExistence type="predicted"/>
<feature type="transmembrane region" description="Helical" evidence="1">
    <location>
        <begin position="24"/>
        <end position="49"/>
    </location>
</feature>
<accession>A0ABP1E7Q8</accession>